<feature type="region of interest" description="Disordered" evidence="1">
    <location>
        <begin position="1"/>
        <end position="21"/>
    </location>
</feature>
<comment type="caution">
    <text evidence="2">The sequence shown here is derived from an EMBL/GenBank/DDBJ whole genome shotgun (WGS) entry which is preliminary data.</text>
</comment>
<dbReference type="Proteomes" id="UP000820818">
    <property type="component" value="Linkage Group LG2"/>
</dbReference>
<accession>A0AAD5PZH0</accession>
<keyword evidence="3" id="KW-1185">Reference proteome</keyword>
<dbReference type="AlphaFoldDB" id="A0AAD5PZH0"/>
<name>A0AAD5PZH0_9CRUS</name>
<proteinExistence type="predicted"/>
<dbReference type="EMBL" id="WJBH02000002">
    <property type="protein sequence ID" value="KAI9563383.1"/>
    <property type="molecule type" value="Genomic_DNA"/>
</dbReference>
<sequence length="67" mass="7849">MENPTVRKFHPKNEKSRHRRVPKFTNQSQADLCDRNLNFDQTNKYIKLTKKPTVLQTSLGHVVLDGE</sequence>
<feature type="compositionally biased region" description="Basic residues" evidence="1">
    <location>
        <begin position="7"/>
        <end position="21"/>
    </location>
</feature>
<reference evidence="2 3" key="1">
    <citation type="submission" date="2022-05" db="EMBL/GenBank/DDBJ databases">
        <title>A multi-omics perspective on studying reproductive biology in Daphnia sinensis.</title>
        <authorList>
            <person name="Jia J."/>
        </authorList>
    </citation>
    <scope>NUCLEOTIDE SEQUENCE [LARGE SCALE GENOMIC DNA]</scope>
    <source>
        <strain evidence="2 3">WSL</strain>
    </source>
</reference>
<evidence type="ECO:0000313" key="2">
    <source>
        <dbReference type="EMBL" id="KAI9563383.1"/>
    </source>
</evidence>
<protein>
    <submittedName>
        <fullName evidence="2">Uncharacterized protein</fullName>
    </submittedName>
</protein>
<evidence type="ECO:0000256" key="1">
    <source>
        <dbReference type="SAM" id="MobiDB-lite"/>
    </source>
</evidence>
<evidence type="ECO:0000313" key="3">
    <source>
        <dbReference type="Proteomes" id="UP000820818"/>
    </source>
</evidence>
<gene>
    <name evidence="2" type="ORF">GHT06_010846</name>
</gene>
<organism evidence="2 3">
    <name type="scientific">Daphnia sinensis</name>
    <dbReference type="NCBI Taxonomy" id="1820382"/>
    <lineage>
        <taxon>Eukaryota</taxon>
        <taxon>Metazoa</taxon>
        <taxon>Ecdysozoa</taxon>
        <taxon>Arthropoda</taxon>
        <taxon>Crustacea</taxon>
        <taxon>Branchiopoda</taxon>
        <taxon>Diplostraca</taxon>
        <taxon>Cladocera</taxon>
        <taxon>Anomopoda</taxon>
        <taxon>Daphniidae</taxon>
        <taxon>Daphnia</taxon>
        <taxon>Daphnia similis group</taxon>
    </lineage>
</organism>